<accession>A0A4Q8L732</accession>
<dbReference type="PANTHER" id="PTHR13887:SF55">
    <property type="entry name" value="SLR0313 PROTEIN"/>
    <property type="match status" value="1"/>
</dbReference>
<evidence type="ECO:0000259" key="2">
    <source>
        <dbReference type="PROSITE" id="PS51352"/>
    </source>
</evidence>
<reference evidence="3 4" key="1">
    <citation type="submission" date="2019-02" db="EMBL/GenBank/DDBJ databases">
        <title>WGS of Pseudoxanthomonas species novum from clinical isolates.</title>
        <authorList>
            <person name="Bernier A.-M."/>
            <person name="Bernard K."/>
            <person name="Vachon A."/>
        </authorList>
    </citation>
    <scope>NUCLEOTIDE SEQUENCE [LARGE SCALE GENOMIC DNA]</scope>
    <source>
        <strain evidence="3 4">NML171200</strain>
    </source>
</reference>
<dbReference type="AlphaFoldDB" id="A0A4Q8L732"/>
<proteinExistence type="inferred from homology"/>
<dbReference type="InterPro" id="IPR012336">
    <property type="entry name" value="Thioredoxin-like_fold"/>
</dbReference>
<dbReference type="Pfam" id="PF13462">
    <property type="entry name" value="Thioredoxin_4"/>
    <property type="match status" value="1"/>
</dbReference>
<dbReference type="EMBL" id="SHMC01000005">
    <property type="protein sequence ID" value="TAA23730.1"/>
    <property type="molecule type" value="Genomic_DNA"/>
</dbReference>
<dbReference type="OrthoDB" id="9808135at2"/>
<dbReference type="InterPro" id="IPR013766">
    <property type="entry name" value="Thioredoxin_domain"/>
</dbReference>
<dbReference type="Gene3D" id="3.40.30.10">
    <property type="entry name" value="Glutaredoxin"/>
    <property type="match status" value="1"/>
</dbReference>
<sequence>MSTLRIPVGADDHAQGPADAPVTLVEYADYQCPYCAQAFPVVRELKARFGDDLRLVFRNFPLTDAHPQALPAALVAEFAGQHGKFWPAHDALYENQERLGESLYAELLENLGLGADALESALQSRTLLERVQADLDGGLRSGVNGTPAFFINGQRYDVRSGFDELAAPIEALISQSAG</sequence>
<dbReference type="PANTHER" id="PTHR13887">
    <property type="entry name" value="GLUTATHIONE S-TRANSFERASE KAPPA"/>
    <property type="match status" value="1"/>
</dbReference>
<evidence type="ECO:0000313" key="4">
    <source>
        <dbReference type="Proteomes" id="UP000292627"/>
    </source>
</evidence>
<dbReference type="SUPFAM" id="SSF52833">
    <property type="entry name" value="Thioredoxin-like"/>
    <property type="match status" value="1"/>
</dbReference>
<organism evidence="3 4">
    <name type="scientific">Pseudoxanthomonas winnipegensis</name>
    <dbReference type="NCBI Taxonomy" id="2480810"/>
    <lineage>
        <taxon>Bacteria</taxon>
        <taxon>Pseudomonadati</taxon>
        <taxon>Pseudomonadota</taxon>
        <taxon>Gammaproteobacteria</taxon>
        <taxon>Lysobacterales</taxon>
        <taxon>Lysobacteraceae</taxon>
        <taxon>Pseudoxanthomonas</taxon>
    </lineage>
</organism>
<dbReference type="InterPro" id="IPR036249">
    <property type="entry name" value="Thioredoxin-like_sf"/>
</dbReference>
<protein>
    <submittedName>
        <fullName evidence="3">DsbA family protein</fullName>
    </submittedName>
</protein>
<evidence type="ECO:0000256" key="1">
    <source>
        <dbReference type="ARBA" id="ARBA00005791"/>
    </source>
</evidence>
<evidence type="ECO:0000313" key="3">
    <source>
        <dbReference type="EMBL" id="TAA23730.1"/>
    </source>
</evidence>
<dbReference type="PROSITE" id="PS51352">
    <property type="entry name" value="THIOREDOXIN_2"/>
    <property type="match status" value="1"/>
</dbReference>
<comment type="caution">
    <text evidence="3">The sequence shown here is derived from an EMBL/GenBank/DDBJ whole genome shotgun (WGS) entry which is preliminary data.</text>
</comment>
<comment type="similarity">
    <text evidence="1">Belongs to the thioredoxin family. DsbA subfamily.</text>
</comment>
<gene>
    <name evidence="3" type="ORF">EA660_13975</name>
</gene>
<dbReference type="Proteomes" id="UP000292627">
    <property type="component" value="Unassembled WGS sequence"/>
</dbReference>
<name>A0A4Q8L732_9GAMM</name>
<dbReference type="RefSeq" id="WP_130552055.1">
    <property type="nucleotide sequence ID" value="NZ_SHMC01000005.1"/>
</dbReference>
<feature type="domain" description="Thioredoxin" evidence="2">
    <location>
        <begin position="1"/>
        <end position="174"/>
    </location>
</feature>